<dbReference type="PANTHER" id="PTHR42985">
    <property type="entry name" value="SODIUM-COUPLED MONOCARBOXYLATE TRANSPORTER"/>
    <property type="match status" value="1"/>
</dbReference>
<feature type="transmembrane region" description="Helical" evidence="12">
    <location>
        <begin position="122"/>
        <end position="140"/>
    </location>
</feature>
<evidence type="ECO:0000256" key="10">
    <source>
        <dbReference type="ARBA" id="ARBA00023201"/>
    </source>
</evidence>
<feature type="transmembrane region" description="Helical" evidence="12">
    <location>
        <begin position="467"/>
        <end position="490"/>
    </location>
</feature>
<feature type="transmembrane region" description="Helical" evidence="12">
    <location>
        <begin position="44"/>
        <end position="64"/>
    </location>
</feature>
<evidence type="ECO:0000313" key="13">
    <source>
        <dbReference type="EMBL" id="HHF52781.1"/>
    </source>
</evidence>
<keyword evidence="5 12" id="KW-0812">Transmembrane</keyword>
<dbReference type="InterPro" id="IPR001734">
    <property type="entry name" value="Na/solute_symporter"/>
</dbReference>
<dbReference type="NCBIfam" id="TIGR00813">
    <property type="entry name" value="sss"/>
    <property type="match status" value="1"/>
</dbReference>
<dbReference type="InterPro" id="IPR038377">
    <property type="entry name" value="Na/Glc_symporter_sf"/>
</dbReference>
<feature type="transmembrane region" description="Helical" evidence="12">
    <location>
        <begin position="311"/>
        <end position="333"/>
    </location>
</feature>
<evidence type="ECO:0000256" key="2">
    <source>
        <dbReference type="ARBA" id="ARBA00006434"/>
    </source>
</evidence>
<accession>A0A7V5LSZ3</accession>
<dbReference type="Proteomes" id="UP000886050">
    <property type="component" value="Unassembled WGS sequence"/>
</dbReference>
<dbReference type="InterPro" id="IPR051163">
    <property type="entry name" value="Sodium:Solute_Symporter_SSF"/>
</dbReference>
<keyword evidence="4" id="KW-1003">Cell membrane</keyword>
<proteinExistence type="inferred from homology"/>
<feature type="transmembrane region" description="Helical" evidence="12">
    <location>
        <begin position="369"/>
        <end position="392"/>
    </location>
</feature>
<keyword evidence="7" id="KW-0915">Sodium</keyword>
<dbReference type="EMBL" id="DRTX01000017">
    <property type="protein sequence ID" value="HHF52781.1"/>
    <property type="molecule type" value="Genomic_DNA"/>
</dbReference>
<evidence type="ECO:0000256" key="6">
    <source>
        <dbReference type="ARBA" id="ARBA00022989"/>
    </source>
</evidence>
<reference evidence="13" key="1">
    <citation type="journal article" date="2020" name="mSystems">
        <title>Genome- and Community-Level Interaction Insights into Carbon Utilization and Element Cycling Functions of Hydrothermarchaeota in Hydrothermal Sediment.</title>
        <authorList>
            <person name="Zhou Z."/>
            <person name="Liu Y."/>
            <person name="Xu W."/>
            <person name="Pan J."/>
            <person name="Luo Z.H."/>
            <person name="Li M."/>
        </authorList>
    </citation>
    <scope>NUCLEOTIDE SEQUENCE [LARGE SCALE GENOMIC DNA]</scope>
    <source>
        <strain evidence="13">HyVt-96</strain>
    </source>
</reference>
<keyword evidence="8" id="KW-0406">Ion transport</keyword>
<feature type="transmembrane region" description="Helical" evidence="12">
    <location>
        <begin position="398"/>
        <end position="422"/>
    </location>
</feature>
<name>A0A7V5LSZ3_UNCW3</name>
<feature type="transmembrane region" description="Helical" evidence="12">
    <location>
        <begin position="230"/>
        <end position="249"/>
    </location>
</feature>
<comment type="subcellular location">
    <subcellularLocation>
        <location evidence="1">Cell membrane</location>
        <topology evidence="1">Multi-pass membrane protein</topology>
    </subcellularLocation>
</comment>
<dbReference type="Pfam" id="PF00474">
    <property type="entry name" value="SSF"/>
    <property type="match status" value="1"/>
</dbReference>
<evidence type="ECO:0000256" key="5">
    <source>
        <dbReference type="ARBA" id="ARBA00022692"/>
    </source>
</evidence>
<comment type="caution">
    <text evidence="13">The sequence shown here is derived from an EMBL/GenBank/DDBJ whole genome shotgun (WGS) entry which is preliminary data.</text>
</comment>
<sequence>MHAVGTSLDYAIIVGYMIFILLFGSFFGRFVKTTKDFFLAGQRFTWWLVSFSAVASLVGSYSFIKYSEAAYLYGLSSTQAYLNDFWWVPIWMFGWIPVVYYMRVTSIPEYMEIRHDAKTRMLASLFLLLYMLMYVGMNLYTMGVALNALLGWPILVAALVVAVIVAIYCYIGGQTSVIMTDLVQAVFLLIAGITIFFLGISKIGGFSKFWHALPYGHRFGLAYFNKPPEFNFVGVFWQDGIANTAAFWFMNQGIMLRFMSAKSVREARKAMWFTVLLMMPIAAVAVSGAGWVGKAFSAVGILPADVSPKQIFVLVTNILVGPGLFGFIMAALVSALMSTVDTLVNAIAAVWTNDFWKRYIKPGRDDKHYLLVGRITSLIVAFVGLCLVPAFMKSKTIYVAHATFTAAITPPLVTVILLSALWRRFTPKAAFWTLLGGGIAILISFFVPDVIKPFSHGMEPGGHFIGAYKYMRALYGLVASFAIGIIVTFFTKPKSAEELIGLTWGTEKPAVETFKEKVKLP</sequence>
<evidence type="ECO:0000256" key="8">
    <source>
        <dbReference type="ARBA" id="ARBA00023065"/>
    </source>
</evidence>
<dbReference type="GO" id="GO:0006814">
    <property type="term" value="P:sodium ion transport"/>
    <property type="evidence" value="ECO:0007669"/>
    <property type="project" value="UniProtKB-KW"/>
</dbReference>
<feature type="transmembrane region" description="Helical" evidence="12">
    <location>
        <begin position="84"/>
        <end position="102"/>
    </location>
</feature>
<feature type="transmembrane region" description="Helical" evidence="12">
    <location>
        <begin position="185"/>
        <end position="210"/>
    </location>
</feature>
<comment type="similarity">
    <text evidence="2 11">Belongs to the sodium:solute symporter (SSF) (TC 2.A.21) family.</text>
</comment>
<dbReference type="GO" id="GO:0005886">
    <property type="term" value="C:plasma membrane"/>
    <property type="evidence" value="ECO:0007669"/>
    <property type="project" value="UniProtKB-SubCell"/>
</dbReference>
<evidence type="ECO:0000256" key="11">
    <source>
        <dbReference type="RuleBase" id="RU362091"/>
    </source>
</evidence>
<keyword evidence="10" id="KW-0739">Sodium transport</keyword>
<protein>
    <submittedName>
        <fullName evidence="13">Sodium:solute symporter family protein</fullName>
    </submittedName>
</protein>
<feature type="transmembrane region" description="Helical" evidence="12">
    <location>
        <begin position="270"/>
        <end position="291"/>
    </location>
</feature>
<evidence type="ECO:0000256" key="7">
    <source>
        <dbReference type="ARBA" id="ARBA00023053"/>
    </source>
</evidence>
<organism evidence="13">
    <name type="scientific">candidate division WOR-3 bacterium</name>
    <dbReference type="NCBI Taxonomy" id="2052148"/>
    <lineage>
        <taxon>Bacteria</taxon>
        <taxon>Bacteria division WOR-3</taxon>
    </lineage>
</organism>
<keyword evidence="6 12" id="KW-1133">Transmembrane helix</keyword>
<evidence type="ECO:0000256" key="9">
    <source>
        <dbReference type="ARBA" id="ARBA00023136"/>
    </source>
</evidence>
<evidence type="ECO:0000256" key="1">
    <source>
        <dbReference type="ARBA" id="ARBA00004651"/>
    </source>
</evidence>
<dbReference type="GO" id="GO:0015293">
    <property type="term" value="F:symporter activity"/>
    <property type="evidence" value="ECO:0007669"/>
    <property type="project" value="TreeGrafter"/>
</dbReference>
<keyword evidence="3" id="KW-0813">Transport</keyword>
<dbReference type="Gene3D" id="1.20.1730.10">
    <property type="entry name" value="Sodium/glucose cotransporter"/>
    <property type="match status" value="1"/>
</dbReference>
<dbReference type="PANTHER" id="PTHR42985:SF40">
    <property type="entry name" value="LD47995P-RELATED"/>
    <property type="match status" value="1"/>
</dbReference>
<feature type="transmembrane region" description="Helical" evidence="12">
    <location>
        <begin position="12"/>
        <end position="32"/>
    </location>
</feature>
<keyword evidence="9 12" id="KW-0472">Membrane</keyword>
<dbReference type="PROSITE" id="PS50283">
    <property type="entry name" value="NA_SOLUT_SYMP_3"/>
    <property type="match status" value="1"/>
</dbReference>
<evidence type="ECO:0000256" key="12">
    <source>
        <dbReference type="SAM" id="Phobius"/>
    </source>
</evidence>
<gene>
    <name evidence="13" type="ORF">ENL43_00270</name>
</gene>
<feature type="transmembrane region" description="Helical" evidence="12">
    <location>
        <begin position="152"/>
        <end position="173"/>
    </location>
</feature>
<evidence type="ECO:0000256" key="3">
    <source>
        <dbReference type="ARBA" id="ARBA00022448"/>
    </source>
</evidence>
<dbReference type="AlphaFoldDB" id="A0A7V5LSZ3"/>
<evidence type="ECO:0000256" key="4">
    <source>
        <dbReference type="ARBA" id="ARBA00022475"/>
    </source>
</evidence>
<feature type="transmembrane region" description="Helical" evidence="12">
    <location>
        <begin position="429"/>
        <end position="447"/>
    </location>
</feature>